<feature type="transmembrane region" description="Helical" evidence="2">
    <location>
        <begin position="263"/>
        <end position="284"/>
    </location>
</feature>
<feature type="transmembrane region" description="Helical" evidence="2">
    <location>
        <begin position="113"/>
        <end position="132"/>
    </location>
</feature>
<feature type="compositionally biased region" description="Basic and acidic residues" evidence="1">
    <location>
        <begin position="1"/>
        <end position="28"/>
    </location>
</feature>
<gene>
    <name evidence="4" type="ORF">M408DRAFT_98222</name>
</gene>
<keyword evidence="2" id="KW-0472">Membrane</keyword>
<dbReference type="STRING" id="933852.A0A0C3BT87"/>
<evidence type="ECO:0000259" key="3">
    <source>
        <dbReference type="Pfam" id="PF20153"/>
    </source>
</evidence>
<protein>
    <recommendedName>
        <fullName evidence="3">DUF6535 domain-containing protein</fullName>
    </recommendedName>
</protein>
<dbReference type="EMBL" id="KN824277">
    <property type="protein sequence ID" value="KIM34571.1"/>
    <property type="molecule type" value="Genomic_DNA"/>
</dbReference>
<dbReference type="AlphaFoldDB" id="A0A0C3BT87"/>
<feature type="domain" description="DUF6535" evidence="3">
    <location>
        <begin position="91"/>
        <end position="253"/>
    </location>
</feature>
<feature type="region of interest" description="Disordered" evidence="1">
    <location>
        <begin position="1"/>
        <end position="83"/>
    </location>
</feature>
<organism evidence="4 5">
    <name type="scientific">Serendipita vermifera MAFF 305830</name>
    <dbReference type="NCBI Taxonomy" id="933852"/>
    <lineage>
        <taxon>Eukaryota</taxon>
        <taxon>Fungi</taxon>
        <taxon>Dikarya</taxon>
        <taxon>Basidiomycota</taxon>
        <taxon>Agaricomycotina</taxon>
        <taxon>Agaricomycetes</taxon>
        <taxon>Sebacinales</taxon>
        <taxon>Serendipitaceae</taxon>
        <taxon>Serendipita</taxon>
    </lineage>
</organism>
<reference evidence="5" key="2">
    <citation type="submission" date="2015-01" db="EMBL/GenBank/DDBJ databases">
        <title>Evolutionary Origins and Diversification of the Mycorrhizal Mutualists.</title>
        <authorList>
            <consortium name="DOE Joint Genome Institute"/>
            <consortium name="Mycorrhizal Genomics Consortium"/>
            <person name="Kohler A."/>
            <person name="Kuo A."/>
            <person name="Nagy L.G."/>
            <person name="Floudas D."/>
            <person name="Copeland A."/>
            <person name="Barry K.W."/>
            <person name="Cichocki N."/>
            <person name="Veneault-Fourrey C."/>
            <person name="LaButti K."/>
            <person name="Lindquist E.A."/>
            <person name="Lipzen A."/>
            <person name="Lundell T."/>
            <person name="Morin E."/>
            <person name="Murat C."/>
            <person name="Riley R."/>
            <person name="Ohm R."/>
            <person name="Sun H."/>
            <person name="Tunlid A."/>
            <person name="Henrissat B."/>
            <person name="Grigoriev I.V."/>
            <person name="Hibbett D.S."/>
            <person name="Martin F."/>
        </authorList>
    </citation>
    <scope>NUCLEOTIDE SEQUENCE [LARGE SCALE GENOMIC DNA]</scope>
    <source>
        <strain evidence="5">MAFF 305830</strain>
    </source>
</reference>
<keyword evidence="5" id="KW-1185">Reference proteome</keyword>
<evidence type="ECO:0000313" key="4">
    <source>
        <dbReference type="EMBL" id="KIM34571.1"/>
    </source>
</evidence>
<accession>A0A0C3BT87</accession>
<evidence type="ECO:0000313" key="5">
    <source>
        <dbReference type="Proteomes" id="UP000054097"/>
    </source>
</evidence>
<dbReference type="HOGENOM" id="CLU_020036_0_0_1"/>
<sequence length="555" mass="62360">MFWRDTRARTPKLEEGIGRESAEPDEKTTVPNESSGGRQPKKVAESVPNKSINVASESKEQSHDPHNTHKSLEAEEDSPFASHCRPDGPIWARYLAESEIEDKELTDIWNSSLDSLLVFAGLFAGILTAFLMESSKDLKEDPQEHLLKEILNTLRNTSDTSIFEPEQSSLHVNGLWFTSLVLSLISALGGVLAKGWLAKYNPATRLAHASHACERHLRANRAREWQLAPLITAIPLLIQVSLFLFFAGLIIQVRDRDVRIWSTIVLLVGSVTLLYVVGTILPWFSPACPFHTPLSDFLPGVAAKAQYRDAIVVSQDSHGSQGSWKDRFSGYMAFIGRFWEQVRQKPDKVVIQAQILSWVITNSANQTVTDEAIKVIAGSKQTKELQWEMTQAGTREIIHQRLQSCIRVNPGLPKAVTNGLQVEPLLYALLQIEQPLVVTEGPARNLLYPSLLDEGQCLRRWDDFEPYIQPLVFILRVHTLVNCDVDDHEGNWSHTVESLNRMADMGLTPHIRELLFFATLRGFLKGRTVLRRTCEIILSKLLFIGGYGRLGSSLY</sequence>
<dbReference type="Pfam" id="PF20153">
    <property type="entry name" value="DUF6535"/>
    <property type="match status" value="1"/>
</dbReference>
<name>A0A0C3BT87_SERVB</name>
<proteinExistence type="predicted"/>
<reference evidence="4 5" key="1">
    <citation type="submission" date="2014-04" db="EMBL/GenBank/DDBJ databases">
        <authorList>
            <consortium name="DOE Joint Genome Institute"/>
            <person name="Kuo A."/>
            <person name="Zuccaro A."/>
            <person name="Kohler A."/>
            <person name="Nagy L.G."/>
            <person name="Floudas D."/>
            <person name="Copeland A."/>
            <person name="Barry K.W."/>
            <person name="Cichocki N."/>
            <person name="Veneault-Fourrey C."/>
            <person name="LaButti K."/>
            <person name="Lindquist E.A."/>
            <person name="Lipzen A."/>
            <person name="Lundell T."/>
            <person name="Morin E."/>
            <person name="Murat C."/>
            <person name="Sun H."/>
            <person name="Tunlid A."/>
            <person name="Henrissat B."/>
            <person name="Grigoriev I.V."/>
            <person name="Hibbett D.S."/>
            <person name="Martin F."/>
            <person name="Nordberg H.P."/>
            <person name="Cantor M.N."/>
            <person name="Hua S.X."/>
        </authorList>
    </citation>
    <scope>NUCLEOTIDE SEQUENCE [LARGE SCALE GENOMIC DNA]</scope>
    <source>
        <strain evidence="4 5">MAFF 305830</strain>
    </source>
</reference>
<feature type="transmembrane region" description="Helical" evidence="2">
    <location>
        <begin position="227"/>
        <end position="251"/>
    </location>
</feature>
<feature type="compositionally biased region" description="Basic and acidic residues" evidence="1">
    <location>
        <begin position="57"/>
        <end position="73"/>
    </location>
</feature>
<dbReference type="InterPro" id="IPR045338">
    <property type="entry name" value="DUF6535"/>
</dbReference>
<dbReference type="Proteomes" id="UP000054097">
    <property type="component" value="Unassembled WGS sequence"/>
</dbReference>
<dbReference type="OrthoDB" id="3219854at2759"/>
<evidence type="ECO:0000256" key="2">
    <source>
        <dbReference type="SAM" id="Phobius"/>
    </source>
</evidence>
<keyword evidence="2" id="KW-1133">Transmembrane helix</keyword>
<feature type="transmembrane region" description="Helical" evidence="2">
    <location>
        <begin position="175"/>
        <end position="197"/>
    </location>
</feature>
<evidence type="ECO:0000256" key="1">
    <source>
        <dbReference type="SAM" id="MobiDB-lite"/>
    </source>
</evidence>
<keyword evidence="2" id="KW-0812">Transmembrane</keyword>